<feature type="transmembrane region" description="Helical" evidence="1">
    <location>
        <begin position="39"/>
        <end position="59"/>
    </location>
</feature>
<sequence>MDIIVIIALLAVPAVFAVIVGSVLLIQAFRRPKLLPEEVALACAWVFMVGSLVWLGAFLSNSILLGFGKPWTWLAAAHFAFAGFGAITVTSLSCRLVAQPFWLKVIRSILFLHPLAYLVTAAGILGYPYCDELGAMCYETIFILQLLAVLLGSSDCVITGPGALLVLSLSVPVVTLIPALAWAFENPLLDLGEMVRYHGMTNAIGHVGLGLLALSMIRPKSHSPVCHGLG</sequence>
<accession>A0A317ZH96</accession>
<dbReference type="OrthoDB" id="3078269at2"/>
<keyword evidence="1" id="KW-1133">Transmembrane helix</keyword>
<dbReference type="Pfam" id="PF14158">
    <property type="entry name" value="YndJ"/>
    <property type="match status" value="1"/>
</dbReference>
<organism evidence="2 3">
    <name type="scientific">Coraliomargarita sinensis</name>
    <dbReference type="NCBI Taxonomy" id="2174842"/>
    <lineage>
        <taxon>Bacteria</taxon>
        <taxon>Pseudomonadati</taxon>
        <taxon>Verrucomicrobiota</taxon>
        <taxon>Opitutia</taxon>
        <taxon>Puniceicoccales</taxon>
        <taxon>Coraliomargaritaceae</taxon>
        <taxon>Coraliomargarita</taxon>
    </lineage>
</organism>
<dbReference type="AlphaFoldDB" id="A0A317ZH96"/>
<dbReference type="InterPro" id="IPR025450">
    <property type="entry name" value="YndJ-like"/>
</dbReference>
<evidence type="ECO:0000256" key="1">
    <source>
        <dbReference type="SAM" id="Phobius"/>
    </source>
</evidence>
<feature type="transmembrane region" description="Helical" evidence="1">
    <location>
        <begin position="6"/>
        <end position="27"/>
    </location>
</feature>
<feature type="transmembrane region" description="Helical" evidence="1">
    <location>
        <begin position="71"/>
        <end position="97"/>
    </location>
</feature>
<feature type="transmembrane region" description="Helical" evidence="1">
    <location>
        <begin position="196"/>
        <end position="214"/>
    </location>
</feature>
<feature type="transmembrane region" description="Helical" evidence="1">
    <location>
        <begin position="109"/>
        <end position="127"/>
    </location>
</feature>
<dbReference type="InParanoid" id="A0A317ZH96"/>
<evidence type="ECO:0000313" key="3">
    <source>
        <dbReference type="Proteomes" id="UP000247099"/>
    </source>
</evidence>
<proteinExistence type="predicted"/>
<dbReference type="RefSeq" id="WP_110131602.1">
    <property type="nucleotide sequence ID" value="NZ_QHJQ01000008.1"/>
</dbReference>
<keyword evidence="1" id="KW-0472">Membrane</keyword>
<comment type="caution">
    <text evidence="2">The sequence shown here is derived from an EMBL/GenBank/DDBJ whole genome shotgun (WGS) entry which is preliminary data.</text>
</comment>
<feature type="transmembrane region" description="Helical" evidence="1">
    <location>
        <begin position="133"/>
        <end position="151"/>
    </location>
</feature>
<keyword evidence="1" id="KW-0812">Transmembrane</keyword>
<reference evidence="2 3" key="1">
    <citation type="submission" date="2018-05" db="EMBL/GenBank/DDBJ databases">
        <title>Coraliomargarita sinensis sp. nov., isolated from a marine solar saltern.</title>
        <authorList>
            <person name="Zhou L.Y."/>
        </authorList>
    </citation>
    <scope>NUCLEOTIDE SEQUENCE [LARGE SCALE GENOMIC DNA]</scope>
    <source>
        <strain evidence="2 3">WN38</strain>
    </source>
</reference>
<dbReference type="Proteomes" id="UP000247099">
    <property type="component" value="Unassembled WGS sequence"/>
</dbReference>
<protein>
    <recommendedName>
        <fullName evidence="4">Histidine kinase N-terminal 7TM region domain-containing protein</fullName>
    </recommendedName>
</protein>
<feature type="transmembrane region" description="Helical" evidence="1">
    <location>
        <begin position="163"/>
        <end position="184"/>
    </location>
</feature>
<dbReference type="EMBL" id="QHJQ01000008">
    <property type="protein sequence ID" value="PXA03603.1"/>
    <property type="molecule type" value="Genomic_DNA"/>
</dbReference>
<evidence type="ECO:0000313" key="2">
    <source>
        <dbReference type="EMBL" id="PXA03603.1"/>
    </source>
</evidence>
<name>A0A317ZH96_9BACT</name>
<gene>
    <name evidence="2" type="ORF">DDZ13_11525</name>
</gene>
<keyword evidence="3" id="KW-1185">Reference proteome</keyword>
<evidence type="ECO:0008006" key="4">
    <source>
        <dbReference type="Google" id="ProtNLM"/>
    </source>
</evidence>